<sequence>MGSIHSSWPPRRPMRRSVAGHFIVACRLCAVEEPLARRPPNLPRGHSPPPRVAEPPPPHSPPVDTAPAPDIFEPMLPCCNGQGLPLWVRATMEDPAEGGKQVGALPGPYRRRNPAGTPPSLARSYGRRSSCRWSACRAATISLGGLMAWVRTGHSDVGWAHDGFRLIISYGTMTHDPATTPTCKPFRRLLHTHQ</sequence>
<keyword evidence="3" id="KW-1185">Reference proteome</keyword>
<organism evidence="2 3">
    <name type="scientific">Leersia perrieri</name>
    <dbReference type="NCBI Taxonomy" id="77586"/>
    <lineage>
        <taxon>Eukaryota</taxon>
        <taxon>Viridiplantae</taxon>
        <taxon>Streptophyta</taxon>
        <taxon>Embryophyta</taxon>
        <taxon>Tracheophyta</taxon>
        <taxon>Spermatophyta</taxon>
        <taxon>Magnoliopsida</taxon>
        <taxon>Liliopsida</taxon>
        <taxon>Poales</taxon>
        <taxon>Poaceae</taxon>
        <taxon>BOP clade</taxon>
        <taxon>Oryzoideae</taxon>
        <taxon>Oryzeae</taxon>
        <taxon>Oryzinae</taxon>
        <taxon>Leersia</taxon>
    </lineage>
</organism>
<feature type="region of interest" description="Disordered" evidence="1">
    <location>
        <begin position="100"/>
        <end position="124"/>
    </location>
</feature>
<evidence type="ECO:0000313" key="2">
    <source>
        <dbReference type="EnsemblPlants" id="LPERR09G01960.1"/>
    </source>
</evidence>
<reference evidence="3" key="2">
    <citation type="submission" date="2013-12" db="EMBL/GenBank/DDBJ databases">
        <authorList>
            <person name="Yu Y."/>
            <person name="Lee S."/>
            <person name="de Baynast K."/>
            <person name="Wissotski M."/>
            <person name="Liu L."/>
            <person name="Talag J."/>
            <person name="Goicoechea J."/>
            <person name="Angelova A."/>
            <person name="Jetty R."/>
            <person name="Kudrna D."/>
            <person name="Golser W."/>
            <person name="Rivera L."/>
            <person name="Zhang J."/>
            <person name="Wing R."/>
        </authorList>
    </citation>
    <scope>NUCLEOTIDE SEQUENCE</scope>
</reference>
<dbReference type="Gramene" id="LPERR09G01960.1">
    <property type="protein sequence ID" value="LPERR09G01960.1"/>
    <property type="gene ID" value="LPERR09G01960"/>
</dbReference>
<dbReference type="EnsemblPlants" id="LPERR09G01960.1">
    <property type="protein sequence ID" value="LPERR09G01960.1"/>
    <property type="gene ID" value="LPERR09G01960"/>
</dbReference>
<accession>A0A0D9XBT2</accession>
<evidence type="ECO:0000313" key="3">
    <source>
        <dbReference type="Proteomes" id="UP000032180"/>
    </source>
</evidence>
<reference evidence="2 3" key="1">
    <citation type="submission" date="2012-08" db="EMBL/GenBank/DDBJ databases">
        <title>Oryza genome evolution.</title>
        <authorList>
            <person name="Wing R.A."/>
        </authorList>
    </citation>
    <scope>NUCLEOTIDE SEQUENCE</scope>
</reference>
<name>A0A0D9XBT2_9ORYZ</name>
<protein>
    <submittedName>
        <fullName evidence="2">Uncharacterized protein</fullName>
    </submittedName>
</protein>
<reference evidence="2" key="3">
    <citation type="submission" date="2015-04" db="UniProtKB">
        <authorList>
            <consortium name="EnsemblPlants"/>
        </authorList>
    </citation>
    <scope>IDENTIFICATION</scope>
</reference>
<dbReference type="Proteomes" id="UP000032180">
    <property type="component" value="Chromosome 9"/>
</dbReference>
<proteinExistence type="predicted"/>
<dbReference type="AlphaFoldDB" id="A0A0D9XBT2"/>
<dbReference type="HOGENOM" id="CLU_1404309_0_0_1"/>
<feature type="region of interest" description="Disordered" evidence="1">
    <location>
        <begin position="37"/>
        <end position="67"/>
    </location>
</feature>
<evidence type="ECO:0000256" key="1">
    <source>
        <dbReference type="SAM" id="MobiDB-lite"/>
    </source>
</evidence>
<feature type="compositionally biased region" description="Pro residues" evidence="1">
    <location>
        <begin position="40"/>
        <end position="61"/>
    </location>
</feature>